<dbReference type="EMBL" id="CAJNRD030001123">
    <property type="protein sequence ID" value="CAG5104278.1"/>
    <property type="molecule type" value="Genomic_DNA"/>
</dbReference>
<dbReference type="Proteomes" id="UP000786811">
    <property type="component" value="Unassembled WGS sequence"/>
</dbReference>
<sequence length="67" mass="7456">MSIVPAQNLPLGSTFPSLNLVSGTPISTLERTSIRGFLLVTYILRNTLNILQKDVRMRSKTANRARI</sequence>
<accession>A0A8J2HJZ4</accession>
<comment type="caution">
    <text evidence="1">The sequence shown here is derived from an EMBL/GenBank/DDBJ whole genome shotgun (WGS) entry which is preliminary data.</text>
</comment>
<keyword evidence="2" id="KW-1185">Reference proteome</keyword>
<reference evidence="1" key="1">
    <citation type="submission" date="2021-04" db="EMBL/GenBank/DDBJ databases">
        <authorList>
            <person name="Chebbi M.A.C M."/>
        </authorList>
    </citation>
    <scope>NUCLEOTIDE SEQUENCE</scope>
</reference>
<proteinExistence type="predicted"/>
<organism evidence="1 2">
    <name type="scientific">Cotesia congregata</name>
    <name type="common">Parasitoid wasp</name>
    <name type="synonym">Apanteles congregatus</name>
    <dbReference type="NCBI Taxonomy" id="51543"/>
    <lineage>
        <taxon>Eukaryota</taxon>
        <taxon>Metazoa</taxon>
        <taxon>Ecdysozoa</taxon>
        <taxon>Arthropoda</taxon>
        <taxon>Hexapoda</taxon>
        <taxon>Insecta</taxon>
        <taxon>Pterygota</taxon>
        <taxon>Neoptera</taxon>
        <taxon>Endopterygota</taxon>
        <taxon>Hymenoptera</taxon>
        <taxon>Apocrita</taxon>
        <taxon>Ichneumonoidea</taxon>
        <taxon>Braconidae</taxon>
        <taxon>Microgastrinae</taxon>
        <taxon>Cotesia</taxon>
    </lineage>
</organism>
<dbReference type="AlphaFoldDB" id="A0A8J2HJZ4"/>
<gene>
    <name evidence="1" type="ORF">HICCMSTLAB_LOCUS11922</name>
</gene>
<name>A0A8J2HJZ4_COTCN</name>
<evidence type="ECO:0000313" key="2">
    <source>
        <dbReference type="Proteomes" id="UP000786811"/>
    </source>
</evidence>
<evidence type="ECO:0000313" key="1">
    <source>
        <dbReference type="EMBL" id="CAG5104278.1"/>
    </source>
</evidence>
<protein>
    <submittedName>
        <fullName evidence="1">Uncharacterized protein</fullName>
    </submittedName>
</protein>